<feature type="compositionally biased region" description="Basic and acidic residues" evidence="6">
    <location>
        <begin position="1525"/>
        <end position="1534"/>
    </location>
</feature>
<keyword evidence="5" id="KW-0624">Polysaccharide degradation</keyword>
<organism evidence="8 9">
    <name type="scientific">Nonomuraea terrae</name>
    <dbReference type="NCBI Taxonomy" id="2530383"/>
    <lineage>
        <taxon>Bacteria</taxon>
        <taxon>Bacillati</taxon>
        <taxon>Actinomycetota</taxon>
        <taxon>Actinomycetes</taxon>
        <taxon>Streptosporangiales</taxon>
        <taxon>Streptosporangiaceae</taxon>
        <taxon>Nonomuraea</taxon>
    </lineage>
</organism>
<comment type="subcellular location">
    <subcellularLocation>
        <location evidence="1">Secreted</location>
    </subcellularLocation>
</comment>
<comment type="caution">
    <text evidence="8">The sequence shown here is derived from an EMBL/GenBank/DDBJ whole genome shotgun (WGS) entry which is preliminary data.</text>
</comment>
<feature type="domain" description="Fibronectin type-III" evidence="7">
    <location>
        <begin position="460"/>
        <end position="556"/>
    </location>
</feature>
<evidence type="ECO:0000259" key="7">
    <source>
        <dbReference type="PROSITE" id="PS50853"/>
    </source>
</evidence>
<dbReference type="InterPro" id="IPR003961">
    <property type="entry name" value="FN3_dom"/>
</dbReference>
<evidence type="ECO:0000256" key="1">
    <source>
        <dbReference type="ARBA" id="ARBA00004613"/>
    </source>
</evidence>
<gene>
    <name evidence="8" type="ORF">E1286_03735</name>
</gene>
<dbReference type="InterPro" id="IPR050708">
    <property type="entry name" value="T6SS_VgrG/RHS"/>
</dbReference>
<feature type="region of interest" description="Disordered" evidence="6">
    <location>
        <begin position="1"/>
        <end position="45"/>
    </location>
</feature>
<name>A0A4R4ZDF6_9ACTN</name>
<evidence type="ECO:0000313" key="9">
    <source>
        <dbReference type="Proteomes" id="UP000295302"/>
    </source>
</evidence>
<keyword evidence="3" id="KW-0732">Signal</keyword>
<keyword evidence="4" id="KW-0326">Glycosidase</keyword>
<dbReference type="InterPro" id="IPR055372">
    <property type="entry name" value="CBM96"/>
</dbReference>
<dbReference type="OrthoDB" id="4981820at2"/>
<keyword evidence="4" id="KW-0378">Hydrolase</keyword>
<proteinExistence type="predicted"/>
<reference evidence="8 9" key="1">
    <citation type="submission" date="2019-03" db="EMBL/GenBank/DDBJ databases">
        <title>Draft genome sequences of novel Actinobacteria.</title>
        <authorList>
            <person name="Sahin N."/>
            <person name="Ay H."/>
            <person name="Saygin H."/>
        </authorList>
    </citation>
    <scope>NUCLEOTIDE SEQUENCE [LARGE SCALE GENOMIC DNA]</scope>
    <source>
        <strain evidence="8 9">CH32</strain>
    </source>
</reference>
<dbReference type="NCBIfam" id="TIGR01643">
    <property type="entry name" value="YD_repeat_2x"/>
    <property type="match status" value="1"/>
</dbReference>
<feature type="region of interest" description="Disordered" evidence="6">
    <location>
        <begin position="1520"/>
        <end position="1559"/>
    </location>
</feature>
<evidence type="ECO:0000256" key="3">
    <source>
        <dbReference type="ARBA" id="ARBA00022729"/>
    </source>
</evidence>
<dbReference type="Gene3D" id="2.60.40.10">
    <property type="entry name" value="Immunoglobulins"/>
    <property type="match status" value="1"/>
</dbReference>
<dbReference type="GO" id="GO:0016798">
    <property type="term" value="F:hydrolase activity, acting on glycosyl bonds"/>
    <property type="evidence" value="ECO:0007669"/>
    <property type="project" value="UniProtKB-KW"/>
</dbReference>
<sequence>MAGWFTEDPKGEVRPSDKPITLPGRDTPIAQRKPPPPPGKRVKEVKGKRSRFASVYELEDGRLQAEISARPTHYLDGKGDWQPIDTRITEVSGDGFVHGNDTNDFSTRFGDTTSKLMRVALGEQRLALGLPGEARQVTPRVEGSKVTYQGALGEGTDLVYEVSATGVKESIVLARAPQGPPSYTFTFTVSGGLRAAPNADGSIAFMPPSGKTAVFTIPKPFMTDAADDPTAPHGKRYSPAVTQTATQQGDQVTITVSADAGWLSAPERAWPVIIDPTVVVTPDASTSNDAMIVSSSPRENYDGDLRLAAGVSGRAIYRGVIKFPEVASLVPAGATLDNAELGLYYDQTLAGTAASVPLEARAITQAWDPSTVTWNSINTQMGAVAATTTYQSAQANVWHTYTITDLAQGWISGSLPNHGVMVKAVNESVEAGGPVYSSGDYASGFPENPMPKLTLTYDMPSVQLARPLVVHSTGAELSWSAYDGPGEVVQYQVHRSLEDDFTPSPATLVAPLDGQTTSYVDTSAPIDKWVNYRVVAVRDDGNTSVSGPIGVALPDGGVSIATIPASADTTLSSCLPTTSHDKLGERANLAAGWGGAAYGNTRSLLKFDTSIIPSTVPSVSANLRLYQVAHRGNEATFELYPLTRSFDESTASWSNAAPGEPWTQAGGDFSTSSVGEGIIAYPYDDYESSSWHTLDGFDDLVKQWVADPDSNHGLLLKSESEASTACATSGTGISLTSSEVAEPEVRPWLVVYYYDPAQAYQAQATPADMSADEQRTIDVTVTNTTDDIWPADSTSLGYFWKLPDGTDVTGNTQILTPLPSDLEPQDTVTVQATVKAPVLNSPNLAEAVSLVWDVQDTTTNEWKSASHHIPQLPQQIRLTTPTSNLLGLEKFYAYTGKNTGAGGTALVNPYAGNVVWGYNAFSNPSRGVQTFARMTYNSLDTSSASLGYGWSLQTSTLNKLGSQLAFHPPGQPWPSQVRLTDGDGTEHVWLLNTPDGVDAKDCTPSTCDYTHPRGVHLYLQQTGSADPLRKWVFTKPDRTQFFFDDEGFQSAIVDKNGNTMSFTYERRKSNNKPTKFLQYITDASGRQTLTFDYFTKGQDYTYIDDENWQPVDDTKLTNPHIIDNVESITDIAGRKITFNYTDKGLMARMIDGAGDDEAKTFGFRYDATQGNKNVKLVTIIDPRAHDEAPSDPAERATELDYYDATEDSEDLWKVQTLTDRLDGQTGFVYEDPDGPQGAVMHATVTDPRDNRTNYVLDENGRPDVITNAKGEITDLDWDTDHNVTTLSEEGHPDGGTDDAITTWVYDHNTGYPKEVKDAEANKNGTPGTTLDYITHLNGFVADLESKTSPLGHRWEFQYSDTGNLTHVIDPLGVKSTNVPNDYTTRYEYDPLGQLTKTIDAEDNPTEYTDYHPTGFPQKIIDAIGLATPAQGDHTTVTEYDVRGNVLSVTDALGKKATQTYDIFKRPLESRVPKDQDASPPVFITTPAPVYDRNDNVVEMTAPNGAVSTAEYDHADQLTTSYLPKDTTDGPERKATFTWDPSGNLRTQTEPKGNLPDANPADFTTTYDYDPIYQLTEVTAVDVANDNRLNKITYAYDDLGNTLKVVDPRKNATADAADYTVFYAYDRNHRVTKVKDAAGFETEVRYDRDGRVIEAEDQDNNVSYTEYNERDEVTRTRVPHADTAGGIKYVVAEYAYDQVGNQTKVVTPRGVETPDDPADFIHETTYDELNRPFEEIYPYDPDDPVYNTPDKVLYAYDPVSRLKEISH</sequence>
<accession>A0A4R4ZDF6</accession>
<dbReference type="InterPro" id="IPR006530">
    <property type="entry name" value="YD"/>
</dbReference>
<evidence type="ECO:0000256" key="5">
    <source>
        <dbReference type="ARBA" id="ARBA00023326"/>
    </source>
</evidence>
<dbReference type="GO" id="GO:0000272">
    <property type="term" value="P:polysaccharide catabolic process"/>
    <property type="evidence" value="ECO:0007669"/>
    <property type="project" value="UniProtKB-KW"/>
</dbReference>
<dbReference type="PANTHER" id="PTHR32305:SF15">
    <property type="entry name" value="PROTEIN RHSA-RELATED"/>
    <property type="match status" value="1"/>
</dbReference>
<dbReference type="InterPro" id="IPR013783">
    <property type="entry name" value="Ig-like_fold"/>
</dbReference>
<keyword evidence="5" id="KW-0119">Carbohydrate metabolism</keyword>
<evidence type="ECO:0000313" key="8">
    <source>
        <dbReference type="EMBL" id="TDD55309.1"/>
    </source>
</evidence>
<dbReference type="GO" id="GO:0005576">
    <property type="term" value="C:extracellular region"/>
    <property type="evidence" value="ECO:0007669"/>
    <property type="project" value="UniProtKB-SubCell"/>
</dbReference>
<dbReference type="Gene3D" id="2.180.10.10">
    <property type="entry name" value="RHS repeat-associated core"/>
    <property type="match status" value="3"/>
</dbReference>
<dbReference type="Pfam" id="PF24517">
    <property type="entry name" value="CBM96"/>
    <property type="match status" value="1"/>
</dbReference>
<dbReference type="NCBIfam" id="NF033679">
    <property type="entry name" value="DNRLRE_dom"/>
    <property type="match status" value="2"/>
</dbReference>
<dbReference type="PANTHER" id="PTHR32305">
    <property type="match status" value="1"/>
</dbReference>
<evidence type="ECO:0000256" key="6">
    <source>
        <dbReference type="SAM" id="MobiDB-lite"/>
    </source>
</evidence>
<evidence type="ECO:0000256" key="2">
    <source>
        <dbReference type="ARBA" id="ARBA00022525"/>
    </source>
</evidence>
<keyword evidence="9" id="KW-1185">Reference proteome</keyword>
<dbReference type="RefSeq" id="WP_132608867.1">
    <property type="nucleotide sequence ID" value="NZ_SMKQ01000006.1"/>
</dbReference>
<feature type="non-terminal residue" evidence="8">
    <location>
        <position position="1766"/>
    </location>
</feature>
<dbReference type="SUPFAM" id="SSF49265">
    <property type="entry name" value="Fibronectin type III"/>
    <property type="match status" value="1"/>
</dbReference>
<dbReference type="Gene3D" id="2.60.120.970">
    <property type="match status" value="1"/>
</dbReference>
<dbReference type="EMBL" id="SMKQ01000006">
    <property type="protein sequence ID" value="TDD55309.1"/>
    <property type="molecule type" value="Genomic_DNA"/>
</dbReference>
<dbReference type="Proteomes" id="UP000295302">
    <property type="component" value="Unassembled WGS sequence"/>
</dbReference>
<keyword evidence="2" id="KW-0964">Secreted</keyword>
<protein>
    <submittedName>
        <fullName evidence="8">DNRLRE domain-containing protein</fullName>
    </submittedName>
</protein>
<feature type="compositionally biased region" description="Basic and acidic residues" evidence="6">
    <location>
        <begin position="7"/>
        <end position="17"/>
    </location>
</feature>
<feature type="compositionally biased region" description="Polar residues" evidence="6">
    <location>
        <begin position="1538"/>
        <end position="1550"/>
    </location>
</feature>
<evidence type="ECO:0000256" key="4">
    <source>
        <dbReference type="ARBA" id="ARBA00023295"/>
    </source>
</evidence>
<dbReference type="InterPro" id="IPR036116">
    <property type="entry name" value="FN3_sf"/>
</dbReference>
<dbReference type="PROSITE" id="PS50853">
    <property type="entry name" value="FN3"/>
    <property type="match status" value="1"/>
</dbReference>